<dbReference type="AlphaFoldDB" id="A0A3A4ZA98"/>
<keyword evidence="1" id="KW-0812">Transmembrane</keyword>
<accession>A0A3A4ZA98</accession>
<feature type="transmembrane region" description="Helical" evidence="1">
    <location>
        <begin position="7"/>
        <end position="23"/>
    </location>
</feature>
<evidence type="ECO:0000256" key="1">
    <source>
        <dbReference type="SAM" id="Phobius"/>
    </source>
</evidence>
<keyword evidence="1" id="KW-1133">Transmembrane helix</keyword>
<proteinExistence type="predicted"/>
<name>A0A3A4ZA98_UNCKA</name>
<reference evidence="2 3" key="1">
    <citation type="journal article" date="2017" name="ISME J.">
        <title>Energy and carbon metabolisms in a deep terrestrial subsurface fluid microbial community.</title>
        <authorList>
            <person name="Momper L."/>
            <person name="Jungbluth S.P."/>
            <person name="Lee M.D."/>
            <person name="Amend J.P."/>
        </authorList>
    </citation>
    <scope>NUCLEOTIDE SEQUENCE [LARGE SCALE GENOMIC DNA]</scope>
    <source>
        <strain evidence="2">SURF_46</strain>
    </source>
</reference>
<dbReference type="EMBL" id="QZJF01000024">
    <property type="protein sequence ID" value="RJR26264.1"/>
    <property type="molecule type" value="Genomic_DNA"/>
</dbReference>
<dbReference type="Pfam" id="PF11666">
    <property type="entry name" value="DUF2933"/>
    <property type="match status" value="1"/>
</dbReference>
<keyword evidence="1" id="KW-0472">Membrane</keyword>
<feature type="transmembrane region" description="Helical" evidence="1">
    <location>
        <begin position="29"/>
        <end position="49"/>
    </location>
</feature>
<sequence length="54" mass="6321">MKKLLTSWHLWVVAIVLGVLIIFRQTINASLVLPLVLVLICPFMMMFMMKDHKH</sequence>
<dbReference type="Proteomes" id="UP000265540">
    <property type="component" value="Unassembled WGS sequence"/>
</dbReference>
<comment type="caution">
    <text evidence="2">The sequence shown here is derived from an EMBL/GenBank/DDBJ whole genome shotgun (WGS) entry which is preliminary data.</text>
</comment>
<organism evidence="2 3">
    <name type="scientific">candidate division WWE3 bacterium</name>
    <dbReference type="NCBI Taxonomy" id="2053526"/>
    <lineage>
        <taxon>Bacteria</taxon>
        <taxon>Katanobacteria</taxon>
    </lineage>
</organism>
<protein>
    <submittedName>
        <fullName evidence="2">DUF2933 domain-containing protein</fullName>
    </submittedName>
</protein>
<dbReference type="InterPro" id="IPR021682">
    <property type="entry name" value="DUF2933"/>
</dbReference>
<evidence type="ECO:0000313" key="2">
    <source>
        <dbReference type="EMBL" id="RJR26264.1"/>
    </source>
</evidence>
<evidence type="ECO:0000313" key="3">
    <source>
        <dbReference type="Proteomes" id="UP000265540"/>
    </source>
</evidence>
<gene>
    <name evidence="2" type="ORF">C4561_05615</name>
</gene>